<keyword evidence="6 12" id="KW-0274">FAD</keyword>
<feature type="binding site" evidence="12">
    <location>
        <begin position="237"/>
        <end position="241"/>
    </location>
    <ligand>
        <name>FAD</name>
        <dbReference type="ChEBI" id="CHEBI:57692"/>
    </ligand>
</feature>
<dbReference type="Gene3D" id="1.25.40.80">
    <property type="match status" value="1"/>
</dbReference>
<comment type="function">
    <text evidence="10">Involved in repair of UV radiation-induced DNA damage. Catalyzes the light-dependent monomerization (300-600 nm) of cyclobutyl pyrimidine dimers (in cis-syn configuration), which are formed between adjacent bases on the same DNA strand upon exposure to ultraviolet radiation.</text>
</comment>
<dbReference type="Gene3D" id="1.10.579.10">
    <property type="entry name" value="DNA Cyclobutane Dipyrimidine Photolyase, subunit A, domain 3"/>
    <property type="match status" value="1"/>
</dbReference>
<comment type="caution">
    <text evidence="16">The sequence shown here is derived from an EMBL/GenBank/DDBJ whole genome shotgun (WGS) entry which is preliminary data.</text>
</comment>
<evidence type="ECO:0000256" key="13">
    <source>
        <dbReference type="PIRSR" id="PIRSR602081-2"/>
    </source>
</evidence>
<evidence type="ECO:0000256" key="1">
    <source>
        <dbReference type="ARBA" id="ARBA00001932"/>
    </source>
</evidence>
<accession>A0A5C6QLA0</accession>
<dbReference type="Pfam" id="PF03441">
    <property type="entry name" value="FAD_binding_7"/>
    <property type="match status" value="1"/>
</dbReference>
<dbReference type="InterPro" id="IPR002081">
    <property type="entry name" value="Cryptochrome/DNA_photolyase_1"/>
</dbReference>
<dbReference type="SUPFAM" id="SSF52425">
    <property type="entry name" value="Cryptochrome/photolyase, N-terminal domain"/>
    <property type="match status" value="1"/>
</dbReference>
<dbReference type="Gene3D" id="3.40.50.620">
    <property type="entry name" value="HUPs"/>
    <property type="match status" value="1"/>
</dbReference>
<protein>
    <recommendedName>
        <fullName evidence="4">Deoxyribodipyrimidine photo-lyase</fullName>
        <ecNumber evidence="3">4.1.99.3</ecNumber>
    </recommendedName>
    <alternativeName>
        <fullName evidence="8">DNA photolyase</fullName>
    </alternativeName>
    <alternativeName>
        <fullName evidence="11">Photoreactivating enzyme</fullName>
    </alternativeName>
</protein>
<dbReference type="FunFam" id="1.10.579.10:FF:000003">
    <property type="entry name" value="Deoxyribodipyrimidine photo-lyase"/>
    <property type="match status" value="1"/>
</dbReference>
<evidence type="ECO:0000256" key="2">
    <source>
        <dbReference type="ARBA" id="ARBA00005862"/>
    </source>
</evidence>
<evidence type="ECO:0000256" key="3">
    <source>
        <dbReference type="ARBA" id="ARBA00013149"/>
    </source>
</evidence>
<comment type="cofactor">
    <cofactor evidence="12">
        <name>FAD</name>
        <dbReference type="ChEBI" id="CHEBI:57692"/>
    </cofactor>
    <text evidence="12">Binds 1 FAD per subunit.</text>
</comment>
<dbReference type="PROSITE" id="PS00394">
    <property type="entry name" value="DNA_PHOTOLYASES_1_1"/>
    <property type="match status" value="1"/>
</dbReference>
<dbReference type="InterPro" id="IPR006050">
    <property type="entry name" value="DNA_photolyase_N"/>
</dbReference>
<comment type="catalytic activity">
    <reaction evidence="9">
        <text>cyclobutadipyrimidine (in DNA) = 2 pyrimidine residues (in DNA).</text>
        <dbReference type="EC" id="4.1.99.3"/>
    </reaction>
</comment>
<dbReference type="RefSeq" id="WP_146785332.1">
    <property type="nucleotide sequence ID" value="NZ_VOLT01000003.1"/>
</dbReference>
<dbReference type="InterPro" id="IPR014729">
    <property type="entry name" value="Rossmann-like_a/b/a_fold"/>
</dbReference>
<evidence type="ECO:0000256" key="10">
    <source>
        <dbReference type="ARBA" id="ARBA00059220"/>
    </source>
</evidence>
<evidence type="ECO:0000256" key="11">
    <source>
        <dbReference type="ARBA" id="ARBA00083107"/>
    </source>
</evidence>
<feature type="site" description="Electron transfer via tryptophanyl radical" evidence="13">
    <location>
        <position position="311"/>
    </location>
</feature>
<comment type="similarity">
    <text evidence="14">Belongs to the DNA photolyase family.</text>
</comment>
<dbReference type="EC" id="4.1.99.3" evidence="3"/>
<dbReference type="InterPro" id="IPR018394">
    <property type="entry name" value="DNA_photolyase_1_CS_C"/>
</dbReference>
<dbReference type="GO" id="GO:0009416">
    <property type="term" value="P:response to light stimulus"/>
    <property type="evidence" value="ECO:0007669"/>
    <property type="project" value="TreeGrafter"/>
</dbReference>
<evidence type="ECO:0000256" key="4">
    <source>
        <dbReference type="ARBA" id="ARBA00014046"/>
    </source>
</evidence>
<dbReference type="NCBIfam" id="NF007955">
    <property type="entry name" value="PRK10674.1"/>
    <property type="match status" value="1"/>
</dbReference>
<evidence type="ECO:0000313" key="17">
    <source>
        <dbReference type="Proteomes" id="UP000321822"/>
    </source>
</evidence>
<organism evidence="16 17">
    <name type="scientific">Colwellia demingiae</name>
    <dbReference type="NCBI Taxonomy" id="89401"/>
    <lineage>
        <taxon>Bacteria</taxon>
        <taxon>Pseudomonadati</taxon>
        <taxon>Pseudomonadota</taxon>
        <taxon>Gammaproteobacteria</taxon>
        <taxon>Alteromonadales</taxon>
        <taxon>Colwelliaceae</taxon>
        <taxon>Colwellia</taxon>
    </lineage>
</organism>
<dbReference type="AlphaFoldDB" id="A0A5C6QLA0"/>
<comment type="similarity">
    <text evidence="2">Belongs to the DNA photolyase class-1 family.</text>
</comment>
<dbReference type="PROSITE" id="PS51645">
    <property type="entry name" value="PHR_CRY_ALPHA_BETA"/>
    <property type="match status" value="1"/>
</dbReference>
<feature type="binding site" evidence="12">
    <location>
        <begin position="377"/>
        <end position="379"/>
    </location>
    <ligand>
        <name>FAD</name>
        <dbReference type="ChEBI" id="CHEBI:57692"/>
    </ligand>
</feature>
<dbReference type="InterPro" id="IPR036134">
    <property type="entry name" value="Crypto/Photolyase_FAD-like_sf"/>
</dbReference>
<evidence type="ECO:0000313" key="16">
    <source>
        <dbReference type="EMBL" id="TWX69621.1"/>
    </source>
</evidence>
<dbReference type="GO" id="GO:0003677">
    <property type="term" value="F:DNA binding"/>
    <property type="evidence" value="ECO:0007669"/>
    <property type="project" value="TreeGrafter"/>
</dbReference>
<sequence>MLLWLRNDLRTHDNPALHYFLSRNSLNQHDSEVPFKAIFFVCEKQWQQHDWSPIKIDFIMRHAHDLVKELALLNIELELIELDNFTQQKTYLNSYCQQHNITEVVANSEVEFNEQQRDKALTLELKASGIPLTLFEADVIVPKGKVLNQSGIMYKVFTPFKRAWLTYVQQGGFEYLGKVSNKSLAVNKTDVQEEEQNNISSTWPLASVFEQQILPTFYQKKISTYKLNRDIPSIKGTSGISPYLAAGVISPRYVLRLLLNKYPDLLVASDSEEFSWLNEIIWREFYRHLIFHEQRLCKHQCYKENYQDIEWHNDATLFEAWCQGRTGYPLVDAAMRQLNQTGWMHNRLRMVVASFLTKHLLIDWRLGEKYFMQHLIDGDLASNNGGWQWAASTGCDAQPYFRIFNPIRQSERFDPKGLFIRKYIPELANVSDKAIHFPHQFIEDNELNIYWPAIVEHKEARLKALAFYKI</sequence>
<evidence type="ECO:0000256" key="9">
    <source>
        <dbReference type="ARBA" id="ARBA00033999"/>
    </source>
</evidence>
<evidence type="ECO:0000259" key="15">
    <source>
        <dbReference type="PROSITE" id="PS51645"/>
    </source>
</evidence>
<dbReference type="GO" id="GO:0003904">
    <property type="term" value="F:deoxyribodipyrimidine photo-lyase activity"/>
    <property type="evidence" value="ECO:0007669"/>
    <property type="project" value="UniProtKB-EC"/>
</dbReference>
<dbReference type="Pfam" id="PF00875">
    <property type="entry name" value="DNA_photolyase"/>
    <property type="match status" value="1"/>
</dbReference>
<feature type="binding site" evidence="12">
    <location>
        <begin position="279"/>
        <end position="286"/>
    </location>
    <ligand>
        <name>FAD</name>
        <dbReference type="ChEBI" id="CHEBI:57692"/>
    </ligand>
</feature>
<reference evidence="16 17" key="1">
    <citation type="submission" date="2019-07" db="EMBL/GenBank/DDBJ databases">
        <title>Genomes of sea-ice associated Colwellia species.</title>
        <authorList>
            <person name="Bowman J.P."/>
        </authorList>
    </citation>
    <scope>NUCLEOTIDE SEQUENCE [LARGE SCALE GENOMIC DNA]</scope>
    <source>
        <strain evidence="16 17">ACAM 459</strain>
    </source>
</reference>
<name>A0A5C6QLA0_9GAMM</name>
<feature type="binding site" evidence="12">
    <location>
        <position position="225"/>
    </location>
    <ligand>
        <name>FAD</name>
        <dbReference type="ChEBI" id="CHEBI:57692"/>
    </ligand>
</feature>
<comment type="cofactor">
    <cofactor evidence="1">
        <name>(6R)-5,10-methylene-5,6,7,8-tetrahydrofolate</name>
        <dbReference type="ChEBI" id="CHEBI:15636"/>
    </cofactor>
</comment>
<dbReference type="PANTHER" id="PTHR11455:SF9">
    <property type="entry name" value="CRYPTOCHROME CIRCADIAN CLOCK 5 ISOFORM X1"/>
    <property type="match status" value="1"/>
</dbReference>
<keyword evidence="17" id="KW-1185">Reference proteome</keyword>
<feature type="binding site" evidence="12">
    <location>
        <position position="276"/>
    </location>
    <ligand>
        <name>FAD</name>
        <dbReference type="ChEBI" id="CHEBI:57692"/>
    </ligand>
</feature>
<dbReference type="InterPro" id="IPR036155">
    <property type="entry name" value="Crypto/Photolyase_N_sf"/>
</dbReference>
<dbReference type="OrthoDB" id="9772484at2"/>
<feature type="site" description="Electron transfer via tryptophanyl radical" evidence="13">
    <location>
        <position position="364"/>
    </location>
</feature>
<dbReference type="PROSITE" id="PS00691">
    <property type="entry name" value="DNA_PHOTOLYASES_1_2"/>
    <property type="match status" value="1"/>
</dbReference>
<dbReference type="PRINTS" id="PR00147">
    <property type="entry name" value="DNAPHOTLYASE"/>
</dbReference>
<dbReference type="Proteomes" id="UP000321822">
    <property type="component" value="Unassembled WGS sequence"/>
</dbReference>
<gene>
    <name evidence="16" type="primary">phrB</name>
    <name evidence="16" type="ORF">ESZ36_06605</name>
</gene>
<evidence type="ECO:0000256" key="12">
    <source>
        <dbReference type="PIRSR" id="PIRSR602081-1"/>
    </source>
</evidence>
<evidence type="ECO:0000256" key="6">
    <source>
        <dbReference type="ARBA" id="ARBA00022827"/>
    </source>
</evidence>
<dbReference type="GO" id="GO:0071949">
    <property type="term" value="F:FAD binding"/>
    <property type="evidence" value="ECO:0007669"/>
    <property type="project" value="TreeGrafter"/>
</dbReference>
<evidence type="ECO:0000256" key="8">
    <source>
        <dbReference type="ARBA" id="ARBA00031671"/>
    </source>
</evidence>
<dbReference type="InterPro" id="IPR005101">
    <property type="entry name" value="Cryptochr/Photolyase_FAD-bd"/>
</dbReference>
<feature type="domain" description="Photolyase/cryptochrome alpha/beta" evidence="15">
    <location>
        <begin position="1"/>
        <end position="140"/>
    </location>
</feature>
<dbReference type="GO" id="GO:0000719">
    <property type="term" value="P:photoreactive repair"/>
    <property type="evidence" value="ECO:0007669"/>
    <property type="project" value="UniProtKB-ARBA"/>
</dbReference>
<evidence type="ECO:0000256" key="14">
    <source>
        <dbReference type="RuleBase" id="RU004182"/>
    </source>
</evidence>
<proteinExistence type="inferred from homology"/>
<keyword evidence="5 12" id="KW-0285">Flavoprotein</keyword>
<dbReference type="SUPFAM" id="SSF48173">
    <property type="entry name" value="Cryptochrome/photolyase FAD-binding domain"/>
    <property type="match status" value="1"/>
</dbReference>
<feature type="site" description="Electron transfer via tryptophanyl radical" evidence="13">
    <location>
        <position position="387"/>
    </location>
</feature>
<keyword evidence="16" id="KW-0456">Lyase</keyword>
<dbReference type="EMBL" id="VOLT01000003">
    <property type="protein sequence ID" value="TWX69621.1"/>
    <property type="molecule type" value="Genomic_DNA"/>
</dbReference>
<dbReference type="PANTHER" id="PTHR11455">
    <property type="entry name" value="CRYPTOCHROME"/>
    <property type="match status" value="1"/>
</dbReference>
<evidence type="ECO:0000256" key="5">
    <source>
        <dbReference type="ARBA" id="ARBA00022630"/>
    </source>
</evidence>
<evidence type="ECO:0000256" key="7">
    <source>
        <dbReference type="ARBA" id="ARBA00022991"/>
    </source>
</evidence>
<keyword evidence="7 14" id="KW-0157">Chromophore</keyword>